<feature type="domain" description="ABC transporter" evidence="10">
    <location>
        <begin position="256"/>
        <end position="500"/>
    </location>
</feature>
<protein>
    <submittedName>
        <fullName evidence="11">Nucleoside ABC transporter ATP-binding protein</fullName>
    </submittedName>
</protein>
<feature type="domain" description="ABC transporter" evidence="10">
    <location>
        <begin position="4"/>
        <end position="239"/>
    </location>
</feature>
<keyword evidence="4" id="KW-1003">Cell membrane</keyword>
<comment type="similarity">
    <text evidence="2">Belongs to the ABC transporter superfamily.</text>
</comment>
<dbReference type="Gene3D" id="3.40.50.300">
    <property type="entry name" value="P-loop containing nucleotide triphosphate hydrolases"/>
    <property type="match status" value="2"/>
</dbReference>
<evidence type="ECO:0000256" key="6">
    <source>
        <dbReference type="ARBA" id="ARBA00022741"/>
    </source>
</evidence>
<dbReference type="InterPro" id="IPR017871">
    <property type="entry name" value="ABC_transporter-like_CS"/>
</dbReference>
<dbReference type="PANTHER" id="PTHR43790:SF4">
    <property type="entry name" value="GUANOSINE IMPORT ATP-BINDING PROTEIN NUPO"/>
    <property type="match status" value="1"/>
</dbReference>
<evidence type="ECO:0000256" key="8">
    <source>
        <dbReference type="ARBA" id="ARBA00022967"/>
    </source>
</evidence>
<evidence type="ECO:0000256" key="4">
    <source>
        <dbReference type="ARBA" id="ARBA00022475"/>
    </source>
</evidence>
<keyword evidence="7 11" id="KW-0067">ATP-binding</keyword>
<dbReference type="CDD" id="cd03215">
    <property type="entry name" value="ABC_Carb_Monos_II"/>
    <property type="match status" value="1"/>
</dbReference>
<evidence type="ECO:0000313" key="12">
    <source>
        <dbReference type="Proteomes" id="UP000198661"/>
    </source>
</evidence>
<evidence type="ECO:0000256" key="1">
    <source>
        <dbReference type="ARBA" id="ARBA00004202"/>
    </source>
</evidence>
<keyword evidence="9" id="KW-0472">Membrane</keyword>
<dbReference type="GO" id="GO:0005886">
    <property type="term" value="C:plasma membrane"/>
    <property type="evidence" value="ECO:0007669"/>
    <property type="project" value="UniProtKB-SubCell"/>
</dbReference>
<sequence>MFVVEMEGITKRFGAFVANDGIDLRVKRGEIHALLGENGAGKSTLMNILFGLYQPDEGSIKINGKPVTISDPNEAVRLGIGMVHQHFMLVEPFTVTENIILGKEPRRLGFLDLKRAEEEVRRLSEQYGLQVDPRAKIRDISVGMQQRVEILKTLYRGADILILDEPTAVLTPQEIDELIEIMKRLVREGKTIIFITHKLKEIMRACDTVTVIRRGKMIDSLPVSETDESRLAALMVGRDVSFTVEKAPSQAEKAVLEVEGLVVKDNRGLDAVRGLDLEVRAGEIVGIAGVDGNGQSELLEAITGLRRVEAGVVRLNGKDVTNRKTRDILRRGVGHIPEDRQKRGLVLDFSVGENMALITYDQSPFARGIRLRYPEIFAHARRLIEQFDVRTPDERTAARALSGGNQQKVVIAREVDRDPDLLIAAQPTRGLDVGAIEFIHRRLIEQRDKGKAVLLISLDLDEIMKLSDRIAIICEGKIVGWVDPETVTEEELGLMMAGGKGEGAKS</sequence>
<dbReference type="GO" id="GO:0016887">
    <property type="term" value="F:ATP hydrolysis activity"/>
    <property type="evidence" value="ECO:0007669"/>
    <property type="project" value="InterPro"/>
</dbReference>
<dbReference type="Proteomes" id="UP000198661">
    <property type="component" value="Unassembled WGS sequence"/>
</dbReference>
<keyword evidence="8" id="KW-1278">Translocase</keyword>
<dbReference type="AlphaFoldDB" id="A0A1I2RV65"/>
<keyword evidence="12" id="KW-1185">Reference proteome</keyword>
<organism evidence="11 12">
    <name type="scientific">Planifilum fulgidum</name>
    <dbReference type="NCBI Taxonomy" id="201973"/>
    <lineage>
        <taxon>Bacteria</taxon>
        <taxon>Bacillati</taxon>
        <taxon>Bacillota</taxon>
        <taxon>Bacilli</taxon>
        <taxon>Bacillales</taxon>
        <taxon>Thermoactinomycetaceae</taxon>
        <taxon>Planifilum</taxon>
    </lineage>
</organism>
<evidence type="ECO:0000256" key="2">
    <source>
        <dbReference type="ARBA" id="ARBA00005417"/>
    </source>
</evidence>
<keyword evidence="3" id="KW-0813">Transport</keyword>
<dbReference type="EMBL" id="FOOK01000034">
    <property type="protein sequence ID" value="SFG43963.1"/>
    <property type="molecule type" value="Genomic_DNA"/>
</dbReference>
<dbReference type="PROSITE" id="PS50893">
    <property type="entry name" value="ABC_TRANSPORTER_2"/>
    <property type="match status" value="2"/>
</dbReference>
<comment type="subcellular location">
    <subcellularLocation>
        <location evidence="1">Cell membrane</location>
        <topology evidence="1">Peripheral membrane protein</topology>
    </subcellularLocation>
</comment>
<reference evidence="11 12" key="1">
    <citation type="submission" date="2016-10" db="EMBL/GenBank/DDBJ databases">
        <authorList>
            <person name="de Groot N.N."/>
        </authorList>
    </citation>
    <scope>NUCLEOTIDE SEQUENCE [LARGE SCALE GENOMIC DNA]</scope>
    <source>
        <strain evidence="11 12">DSM 44945</strain>
    </source>
</reference>
<dbReference type="FunFam" id="3.40.50.300:FF:001390">
    <property type="entry name" value="ABC transporter, ATP-binding protein"/>
    <property type="match status" value="1"/>
</dbReference>
<dbReference type="Pfam" id="PF00005">
    <property type="entry name" value="ABC_tran"/>
    <property type="match status" value="2"/>
</dbReference>
<name>A0A1I2RV65_9BACL</name>
<accession>A0A1I2RV65</accession>
<proteinExistence type="inferred from homology"/>
<dbReference type="STRING" id="201973.SAMN04488025_13419"/>
<evidence type="ECO:0000256" key="3">
    <source>
        <dbReference type="ARBA" id="ARBA00022448"/>
    </source>
</evidence>
<evidence type="ECO:0000256" key="5">
    <source>
        <dbReference type="ARBA" id="ARBA00022737"/>
    </source>
</evidence>
<dbReference type="FunFam" id="3.40.50.300:FF:000127">
    <property type="entry name" value="Ribose import ATP-binding protein RbsA"/>
    <property type="match status" value="1"/>
</dbReference>
<dbReference type="GO" id="GO:0005524">
    <property type="term" value="F:ATP binding"/>
    <property type="evidence" value="ECO:0007669"/>
    <property type="project" value="UniProtKB-KW"/>
</dbReference>
<evidence type="ECO:0000313" key="11">
    <source>
        <dbReference type="EMBL" id="SFG43963.1"/>
    </source>
</evidence>
<dbReference type="InterPro" id="IPR003439">
    <property type="entry name" value="ABC_transporter-like_ATP-bd"/>
</dbReference>
<dbReference type="PANTHER" id="PTHR43790">
    <property type="entry name" value="CARBOHYDRATE TRANSPORT ATP-BINDING PROTEIN MG119-RELATED"/>
    <property type="match status" value="1"/>
</dbReference>
<dbReference type="SMART" id="SM00382">
    <property type="entry name" value="AAA"/>
    <property type="match status" value="2"/>
</dbReference>
<dbReference type="CDD" id="cd03216">
    <property type="entry name" value="ABC_Carb_Monos_I"/>
    <property type="match status" value="1"/>
</dbReference>
<dbReference type="InterPro" id="IPR003593">
    <property type="entry name" value="AAA+_ATPase"/>
</dbReference>
<dbReference type="InterPro" id="IPR027417">
    <property type="entry name" value="P-loop_NTPase"/>
</dbReference>
<dbReference type="InterPro" id="IPR050107">
    <property type="entry name" value="ABC_carbohydrate_import_ATPase"/>
</dbReference>
<gene>
    <name evidence="11" type="ORF">SAMN04488025_13419</name>
</gene>
<evidence type="ECO:0000256" key="9">
    <source>
        <dbReference type="ARBA" id="ARBA00023136"/>
    </source>
</evidence>
<keyword evidence="6" id="KW-0547">Nucleotide-binding</keyword>
<keyword evidence="5" id="KW-0677">Repeat</keyword>
<dbReference type="SUPFAM" id="SSF52540">
    <property type="entry name" value="P-loop containing nucleoside triphosphate hydrolases"/>
    <property type="match status" value="2"/>
</dbReference>
<dbReference type="PROSITE" id="PS00211">
    <property type="entry name" value="ABC_TRANSPORTER_1"/>
    <property type="match status" value="2"/>
</dbReference>
<evidence type="ECO:0000256" key="7">
    <source>
        <dbReference type="ARBA" id="ARBA00022840"/>
    </source>
</evidence>
<evidence type="ECO:0000259" key="10">
    <source>
        <dbReference type="PROSITE" id="PS50893"/>
    </source>
</evidence>